<sequence length="129" mass="14055">LFLQFSYDSSKVSDSSGVSGITVTFGCEVTDTLTFDVRIKKTAEYKTKNARFDRSIPDDKDVNKLAVSGSGVGETVSLAHINAKRVPEMARAYTPWNRLYTLIHSCTLTTFPHAKLSSAQRSSGANCAV</sequence>
<organism evidence="1 2">
    <name type="scientific">Trichomalopsis sarcophagae</name>
    <dbReference type="NCBI Taxonomy" id="543379"/>
    <lineage>
        <taxon>Eukaryota</taxon>
        <taxon>Metazoa</taxon>
        <taxon>Ecdysozoa</taxon>
        <taxon>Arthropoda</taxon>
        <taxon>Hexapoda</taxon>
        <taxon>Insecta</taxon>
        <taxon>Pterygota</taxon>
        <taxon>Neoptera</taxon>
        <taxon>Endopterygota</taxon>
        <taxon>Hymenoptera</taxon>
        <taxon>Apocrita</taxon>
        <taxon>Proctotrupomorpha</taxon>
        <taxon>Chalcidoidea</taxon>
        <taxon>Pteromalidae</taxon>
        <taxon>Pteromalinae</taxon>
        <taxon>Trichomalopsis</taxon>
    </lineage>
</organism>
<gene>
    <name evidence="1" type="ORF">TSAR_004080</name>
</gene>
<dbReference type="Proteomes" id="UP000215335">
    <property type="component" value="Unassembled WGS sequence"/>
</dbReference>
<evidence type="ECO:0000313" key="2">
    <source>
        <dbReference type="Proteomes" id="UP000215335"/>
    </source>
</evidence>
<evidence type="ECO:0000313" key="1">
    <source>
        <dbReference type="EMBL" id="OXU22435.1"/>
    </source>
</evidence>
<protein>
    <submittedName>
        <fullName evidence="1">Uncharacterized protein</fullName>
    </submittedName>
</protein>
<feature type="non-terminal residue" evidence="1">
    <location>
        <position position="1"/>
    </location>
</feature>
<accession>A0A232EVR3</accession>
<name>A0A232EVR3_9HYME</name>
<dbReference type="AlphaFoldDB" id="A0A232EVR3"/>
<dbReference type="EMBL" id="NNAY01001963">
    <property type="protein sequence ID" value="OXU22435.1"/>
    <property type="molecule type" value="Genomic_DNA"/>
</dbReference>
<proteinExistence type="predicted"/>
<comment type="caution">
    <text evidence="1">The sequence shown here is derived from an EMBL/GenBank/DDBJ whole genome shotgun (WGS) entry which is preliminary data.</text>
</comment>
<reference evidence="1 2" key="1">
    <citation type="journal article" date="2017" name="Curr. Biol.">
        <title>The Evolution of Venom by Co-option of Single-Copy Genes.</title>
        <authorList>
            <person name="Martinson E.O."/>
            <person name="Mrinalini"/>
            <person name="Kelkar Y.D."/>
            <person name="Chang C.H."/>
            <person name="Werren J.H."/>
        </authorList>
    </citation>
    <scope>NUCLEOTIDE SEQUENCE [LARGE SCALE GENOMIC DNA]</scope>
    <source>
        <strain evidence="1 2">Alberta</strain>
        <tissue evidence="1">Whole body</tissue>
    </source>
</reference>
<keyword evidence="2" id="KW-1185">Reference proteome</keyword>